<sequence length="162" mass="18265">MDIHKVVLLLVVFSLAGCSTKKSIKNINSAYEATREINKISIQDDLKEKAGDKVYFAFDKTDLSKDAKNVLKKQVEWLQNNPSVQAWIEGHSDEIGTKEYNLALGLKRAIAVSKFLIAQGIEKNRLTAISYGKEKPEILEHTKRSHQLNRRSVTIIVTDQAI</sequence>
<evidence type="ECO:0000256" key="5">
    <source>
        <dbReference type="ARBA" id="ARBA00023288"/>
    </source>
</evidence>
<organism evidence="8 9">
    <name type="scientific">Candidatus Megaera venefica</name>
    <dbReference type="NCBI Taxonomy" id="2055910"/>
    <lineage>
        <taxon>Bacteria</taxon>
        <taxon>Pseudomonadati</taxon>
        <taxon>Pseudomonadota</taxon>
        <taxon>Alphaproteobacteria</taxon>
        <taxon>Rickettsiales</taxon>
        <taxon>Rickettsiaceae</taxon>
        <taxon>Candidatus Megaera</taxon>
    </lineage>
</organism>
<comment type="similarity">
    <text evidence="6">Belongs to the Pal lipoprotein family.</text>
</comment>
<reference evidence="8 9" key="1">
    <citation type="submission" date="2023-03" db="EMBL/GenBank/DDBJ databases">
        <title>Host association and intracellularity evolved multiple times independently in the Rickettsiales.</title>
        <authorList>
            <person name="Castelli M."/>
            <person name="Nardi T."/>
            <person name="Gammuto L."/>
            <person name="Bellinzona G."/>
            <person name="Sabaneyeva E."/>
            <person name="Potekhin A."/>
            <person name="Serra V."/>
            <person name="Petroni G."/>
            <person name="Sassera D."/>
        </authorList>
    </citation>
    <scope>NUCLEOTIDE SEQUENCE [LARGE SCALE GENOMIC DNA]</scope>
    <source>
        <strain evidence="8 9">Sr 2-6</strain>
    </source>
</reference>
<dbReference type="Pfam" id="PF00691">
    <property type="entry name" value="OmpA"/>
    <property type="match status" value="1"/>
</dbReference>
<dbReference type="RefSeq" id="WP_322777644.1">
    <property type="nucleotide sequence ID" value="NZ_JARJFB010000235.1"/>
</dbReference>
<dbReference type="InterPro" id="IPR039001">
    <property type="entry name" value="Pal"/>
</dbReference>
<evidence type="ECO:0000256" key="2">
    <source>
        <dbReference type="ARBA" id="ARBA00023136"/>
    </source>
</evidence>
<keyword evidence="6" id="KW-0132">Cell division</keyword>
<dbReference type="CDD" id="cd07185">
    <property type="entry name" value="OmpA_C-like"/>
    <property type="match status" value="1"/>
</dbReference>
<dbReference type="Proteomes" id="UP001291687">
    <property type="component" value="Unassembled WGS sequence"/>
</dbReference>
<dbReference type="SUPFAM" id="SSF103088">
    <property type="entry name" value="OmpA-like"/>
    <property type="match status" value="1"/>
</dbReference>
<comment type="function">
    <text evidence="6">Part of the Tol-Pal system, which plays a role in outer membrane invagination during cell division and is important for maintaining outer membrane integrity.</text>
</comment>
<dbReference type="PROSITE" id="PS51257">
    <property type="entry name" value="PROKAR_LIPOPROTEIN"/>
    <property type="match status" value="1"/>
</dbReference>
<comment type="caution">
    <text evidence="8">The sequence shown here is derived from an EMBL/GenBank/DDBJ whole genome shotgun (WGS) entry which is preliminary data.</text>
</comment>
<proteinExistence type="inferred from homology"/>
<dbReference type="HAMAP" id="MF_02204">
    <property type="entry name" value="Pal"/>
    <property type="match status" value="1"/>
</dbReference>
<dbReference type="PROSITE" id="PS51123">
    <property type="entry name" value="OMPA_2"/>
    <property type="match status" value="1"/>
</dbReference>
<evidence type="ECO:0000256" key="1">
    <source>
        <dbReference type="ARBA" id="ARBA00022729"/>
    </source>
</evidence>
<feature type="domain" description="OmpA-like" evidence="7">
    <location>
        <begin position="43"/>
        <end position="160"/>
    </location>
</feature>
<dbReference type="PANTHER" id="PTHR30329">
    <property type="entry name" value="STATOR ELEMENT OF FLAGELLAR MOTOR COMPLEX"/>
    <property type="match status" value="1"/>
</dbReference>
<keyword evidence="5 6" id="KW-0449">Lipoprotein</keyword>
<comment type="subcellular location">
    <subcellularLocation>
        <location evidence="6">Cell outer membrane</location>
        <topology evidence="6">Lipid-anchor</topology>
    </subcellularLocation>
</comment>
<evidence type="ECO:0000256" key="3">
    <source>
        <dbReference type="ARBA" id="ARBA00023139"/>
    </source>
</evidence>
<evidence type="ECO:0000313" key="8">
    <source>
        <dbReference type="EMBL" id="MEA0971725.1"/>
    </source>
</evidence>
<keyword evidence="2 6" id="KW-0472">Membrane</keyword>
<name>A0ABU5NF05_9RICK</name>
<dbReference type="PANTHER" id="PTHR30329:SF21">
    <property type="entry name" value="LIPOPROTEIN YIAD-RELATED"/>
    <property type="match status" value="1"/>
</dbReference>
<evidence type="ECO:0000313" key="9">
    <source>
        <dbReference type="Proteomes" id="UP001291687"/>
    </source>
</evidence>
<dbReference type="InterPro" id="IPR006664">
    <property type="entry name" value="OMP_bac"/>
</dbReference>
<dbReference type="InterPro" id="IPR006665">
    <property type="entry name" value="OmpA-like"/>
</dbReference>
<dbReference type="InterPro" id="IPR050330">
    <property type="entry name" value="Bact_OuterMem_StrucFunc"/>
</dbReference>
<dbReference type="Gene3D" id="3.30.1330.60">
    <property type="entry name" value="OmpA-like domain"/>
    <property type="match status" value="1"/>
</dbReference>
<keyword evidence="3 6" id="KW-0564">Palmitate</keyword>
<accession>A0ABU5NF05</accession>
<keyword evidence="6" id="KW-0131">Cell cycle</keyword>
<dbReference type="PRINTS" id="PR01021">
    <property type="entry name" value="OMPADOMAIN"/>
</dbReference>
<dbReference type="InterPro" id="IPR036737">
    <property type="entry name" value="OmpA-like_sf"/>
</dbReference>
<evidence type="ECO:0000259" key="7">
    <source>
        <dbReference type="PROSITE" id="PS51123"/>
    </source>
</evidence>
<keyword evidence="1 6" id="KW-0732">Signal</keyword>
<dbReference type="EMBL" id="JARJFB010000235">
    <property type="protein sequence ID" value="MEA0971725.1"/>
    <property type="molecule type" value="Genomic_DNA"/>
</dbReference>
<comment type="subunit">
    <text evidence="6">The Tol-Pal system is composed of five core proteins: the inner membrane proteins TolA, TolQ and TolR, the periplasmic protein TolB and the outer membrane protein Pal. They form a network linking the inner and outer membranes and the peptidoglycan layer.</text>
</comment>
<keyword evidence="9" id="KW-1185">Reference proteome</keyword>
<gene>
    <name evidence="6" type="primary">pal</name>
    <name evidence="8" type="ORF">Megvenef_01712</name>
</gene>
<protein>
    <recommendedName>
        <fullName evidence="6">Peptidoglycan-associated lipoprotein</fullName>
        <shortName evidence="6">PAL</shortName>
    </recommendedName>
</protein>
<evidence type="ECO:0000256" key="6">
    <source>
        <dbReference type="HAMAP-Rule" id="MF_02204"/>
    </source>
</evidence>
<keyword evidence="4 6" id="KW-0998">Cell outer membrane</keyword>
<evidence type="ECO:0000256" key="4">
    <source>
        <dbReference type="ARBA" id="ARBA00023237"/>
    </source>
</evidence>